<dbReference type="PANTHER" id="PTHR23088:SF27">
    <property type="entry name" value="DEAMINATED GLUTATHIONE AMIDASE"/>
    <property type="match status" value="1"/>
</dbReference>
<reference evidence="2" key="1">
    <citation type="journal article" date="2014" name="Front. Microbiol.">
        <title>High frequency of phylogenetically diverse reductive dehalogenase-homologous genes in deep subseafloor sedimentary metagenomes.</title>
        <authorList>
            <person name="Kawai M."/>
            <person name="Futagami T."/>
            <person name="Toyoda A."/>
            <person name="Takaki Y."/>
            <person name="Nishi S."/>
            <person name="Hori S."/>
            <person name="Arai W."/>
            <person name="Tsubouchi T."/>
            <person name="Morono Y."/>
            <person name="Uchiyama I."/>
            <person name="Ito T."/>
            <person name="Fujiyama A."/>
            <person name="Inagaki F."/>
            <person name="Takami H."/>
        </authorList>
    </citation>
    <scope>NUCLEOTIDE SEQUENCE</scope>
    <source>
        <strain evidence="2">Expedition CK06-06</strain>
    </source>
</reference>
<dbReference type="Gene3D" id="3.60.110.10">
    <property type="entry name" value="Carbon-nitrogen hydrolase"/>
    <property type="match status" value="1"/>
</dbReference>
<evidence type="ECO:0000313" key="2">
    <source>
        <dbReference type="EMBL" id="GAH35640.1"/>
    </source>
</evidence>
<dbReference type="EMBL" id="BARU01005388">
    <property type="protein sequence ID" value="GAH35640.1"/>
    <property type="molecule type" value="Genomic_DNA"/>
</dbReference>
<evidence type="ECO:0000259" key="1">
    <source>
        <dbReference type="PROSITE" id="PS50263"/>
    </source>
</evidence>
<sequence length="317" mass="33747">IQVNKPIMAHGTTLVNAIALIVIVCCAVNTSEATAGEEVPLVVASVCMNAQTDKVVNLQTFQKYMLEAATAGAHLVVFPEIALQQNPGWGKVSHKPADEELAYVRETAEPIPGESTQLLIEKAQELGIFVVFGMTELGIDEGLYNTSVFLGPEGILAAYRKHKLWDTTYGGNEHCSWDAGSVPGMVVDSPIGKVGLMICIEMMYEFGPPLAEAGAELLVTVSAWPESGGELYDDFTVSNAEKASCWHIVANQVGNVGHAVDYGHSRIIDPTGAIIADTGSEEGMVVCETGILINPSTFSTPITALETASWGKVKTTH</sequence>
<comment type="caution">
    <text evidence="2">The sequence shown here is derived from an EMBL/GenBank/DDBJ whole genome shotgun (WGS) entry which is preliminary data.</text>
</comment>
<organism evidence="2">
    <name type="scientific">marine sediment metagenome</name>
    <dbReference type="NCBI Taxonomy" id="412755"/>
    <lineage>
        <taxon>unclassified sequences</taxon>
        <taxon>metagenomes</taxon>
        <taxon>ecological metagenomes</taxon>
    </lineage>
</organism>
<dbReference type="CDD" id="cd07197">
    <property type="entry name" value="nitrilase"/>
    <property type="match status" value="1"/>
</dbReference>
<feature type="domain" description="CN hydrolase" evidence="1">
    <location>
        <begin position="41"/>
        <end position="300"/>
    </location>
</feature>
<name>X1FSY4_9ZZZZ</name>
<dbReference type="InterPro" id="IPR003010">
    <property type="entry name" value="C-N_Hydrolase"/>
</dbReference>
<dbReference type="PANTHER" id="PTHR23088">
    <property type="entry name" value="NITRILASE-RELATED"/>
    <property type="match status" value="1"/>
</dbReference>
<protein>
    <recommendedName>
        <fullName evidence="1">CN hydrolase domain-containing protein</fullName>
    </recommendedName>
</protein>
<dbReference type="InterPro" id="IPR036526">
    <property type="entry name" value="C-N_Hydrolase_sf"/>
</dbReference>
<feature type="non-terminal residue" evidence="2">
    <location>
        <position position="1"/>
    </location>
</feature>
<dbReference type="PROSITE" id="PS50263">
    <property type="entry name" value="CN_HYDROLASE"/>
    <property type="match status" value="1"/>
</dbReference>
<dbReference type="AlphaFoldDB" id="X1FSY4"/>
<proteinExistence type="predicted"/>
<gene>
    <name evidence="2" type="ORF">S03H2_10479</name>
</gene>
<dbReference type="Pfam" id="PF00795">
    <property type="entry name" value="CN_hydrolase"/>
    <property type="match status" value="1"/>
</dbReference>
<accession>X1FSY4</accession>
<dbReference type="SUPFAM" id="SSF56317">
    <property type="entry name" value="Carbon-nitrogen hydrolase"/>
    <property type="match status" value="1"/>
</dbReference>